<feature type="chain" id="PRO_5044782944" description="Apple domain-containing protein" evidence="1">
    <location>
        <begin position="19"/>
        <end position="229"/>
    </location>
</feature>
<feature type="domain" description="Apple" evidence="2">
    <location>
        <begin position="16"/>
        <end position="103"/>
    </location>
</feature>
<organism evidence="3 4">
    <name type="scientific">Batillaria attramentaria</name>
    <dbReference type="NCBI Taxonomy" id="370345"/>
    <lineage>
        <taxon>Eukaryota</taxon>
        <taxon>Metazoa</taxon>
        <taxon>Spiralia</taxon>
        <taxon>Lophotrochozoa</taxon>
        <taxon>Mollusca</taxon>
        <taxon>Gastropoda</taxon>
        <taxon>Caenogastropoda</taxon>
        <taxon>Sorbeoconcha</taxon>
        <taxon>Cerithioidea</taxon>
        <taxon>Batillariidae</taxon>
        <taxon>Batillaria</taxon>
    </lineage>
</organism>
<dbReference type="SUPFAM" id="SSF57414">
    <property type="entry name" value="Hairpin loop containing domain-like"/>
    <property type="match status" value="1"/>
</dbReference>
<proteinExistence type="predicted"/>
<dbReference type="Proteomes" id="UP001519460">
    <property type="component" value="Unassembled WGS sequence"/>
</dbReference>
<dbReference type="Pfam" id="PF00024">
    <property type="entry name" value="PAN_1"/>
    <property type="match status" value="1"/>
</dbReference>
<dbReference type="SMART" id="SM00473">
    <property type="entry name" value="PAN_AP"/>
    <property type="match status" value="2"/>
</dbReference>
<name>A0ABD0K954_9CAEN</name>
<feature type="domain" description="Apple" evidence="2">
    <location>
        <begin position="146"/>
        <end position="228"/>
    </location>
</feature>
<reference evidence="3 4" key="1">
    <citation type="journal article" date="2023" name="Sci. Data">
        <title>Genome assembly of the Korean intertidal mud-creeper Batillaria attramentaria.</title>
        <authorList>
            <person name="Patra A.K."/>
            <person name="Ho P.T."/>
            <person name="Jun S."/>
            <person name="Lee S.J."/>
            <person name="Kim Y."/>
            <person name="Won Y.J."/>
        </authorList>
    </citation>
    <scope>NUCLEOTIDE SEQUENCE [LARGE SCALE GENOMIC DNA]</scope>
    <source>
        <strain evidence="3">Wonlab-2016</strain>
    </source>
</reference>
<evidence type="ECO:0000259" key="2">
    <source>
        <dbReference type="PROSITE" id="PS50948"/>
    </source>
</evidence>
<evidence type="ECO:0000313" key="3">
    <source>
        <dbReference type="EMBL" id="KAK7483641.1"/>
    </source>
</evidence>
<dbReference type="EMBL" id="JACVVK020000223">
    <property type="protein sequence ID" value="KAK7483641.1"/>
    <property type="molecule type" value="Genomic_DNA"/>
</dbReference>
<evidence type="ECO:0000313" key="4">
    <source>
        <dbReference type="Proteomes" id="UP001519460"/>
    </source>
</evidence>
<dbReference type="PROSITE" id="PS50948">
    <property type="entry name" value="PAN"/>
    <property type="match status" value="2"/>
</dbReference>
<sequence length="229" mass="25414">MATALWLLLSLAVIICEGGQLRHFQWENIGLGDVMFTSNLKFSSAAKSVAHCARHCSSMEDCVTFTFTRQTVMYGECRGYFSYMTSLGPTSPSPGSKTFRNTDWRNKYCAKNPECFALNSECYAGVCLCIPGYYYSEGNNYCVPECEAADLQGNYMMVPDASLYGNNIVSLTGVTVDDCKAACNQNPQCLTFDYKSSDARCWLQDETALTDPASLVFGTVYDMYQKHCA</sequence>
<dbReference type="InterPro" id="IPR003609">
    <property type="entry name" value="Pan_app"/>
</dbReference>
<keyword evidence="1" id="KW-0732">Signal</keyword>
<feature type="signal peptide" evidence="1">
    <location>
        <begin position="1"/>
        <end position="18"/>
    </location>
</feature>
<comment type="caution">
    <text evidence="3">The sequence shown here is derived from an EMBL/GenBank/DDBJ whole genome shotgun (WGS) entry which is preliminary data.</text>
</comment>
<evidence type="ECO:0000256" key="1">
    <source>
        <dbReference type="SAM" id="SignalP"/>
    </source>
</evidence>
<gene>
    <name evidence="3" type="ORF">BaRGS_00025074</name>
</gene>
<keyword evidence="4" id="KW-1185">Reference proteome</keyword>
<dbReference type="AlphaFoldDB" id="A0ABD0K954"/>
<protein>
    <recommendedName>
        <fullName evidence="2">Apple domain-containing protein</fullName>
    </recommendedName>
</protein>
<accession>A0ABD0K954</accession>
<dbReference type="Pfam" id="PF14295">
    <property type="entry name" value="PAN_4"/>
    <property type="match status" value="1"/>
</dbReference>
<dbReference type="Gene3D" id="3.50.4.10">
    <property type="entry name" value="Hepatocyte Growth Factor"/>
    <property type="match status" value="1"/>
</dbReference>